<proteinExistence type="inferred from homology"/>
<evidence type="ECO:0000256" key="4">
    <source>
        <dbReference type="ARBA" id="ARBA00022807"/>
    </source>
</evidence>
<accession>A0ABQ7FBJ0</accession>
<dbReference type="InterPro" id="IPR038765">
    <property type="entry name" value="Papain-like_cys_pep_sf"/>
</dbReference>
<name>A0ABQ7FBJ0_9ACTN</name>
<evidence type="ECO:0000256" key="2">
    <source>
        <dbReference type="ARBA" id="ARBA00022670"/>
    </source>
</evidence>
<feature type="region of interest" description="Disordered" evidence="6">
    <location>
        <begin position="58"/>
        <end position="83"/>
    </location>
</feature>
<dbReference type="InterPro" id="IPR000064">
    <property type="entry name" value="NLP_P60_dom"/>
</dbReference>
<dbReference type="PANTHER" id="PTHR47359:SF3">
    <property type="entry name" value="NLP_P60 DOMAIN-CONTAINING PROTEIN-RELATED"/>
    <property type="match status" value="1"/>
</dbReference>
<dbReference type="PROSITE" id="PS51935">
    <property type="entry name" value="NLPC_P60"/>
    <property type="match status" value="1"/>
</dbReference>
<dbReference type="Gene3D" id="3.90.1720.10">
    <property type="entry name" value="endopeptidase domain like (from Nostoc punctiforme)"/>
    <property type="match status" value="1"/>
</dbReference>
<evidence type="ECO:0000256" key="5">
    <source>
        <dbReference type="SAM" id="Coils"/>
    </source>
</evidence>
<sequence>MAASRLGRQAVSKAVPADGRKHQPRRRWPVGRQRAIVTATAVVCAVGATLMAPGAAHALSADDPERPAATAAPGEGFGESGELEKVRQEIEGLYRKAGSATDAYNSAKEKTERQSKKIAEIDRKAAAAKRRMERLQKQAGAMVRAQYRAGGMPDEAHLLLGSDSGTYLHDAAVARKGQQAQKGLIKSLAGTRKQLDTYAETAEGQWRKLKAEQKKKAAAAKRIETKIEAAEKLESELAAEELERLRELEDEAARAAQAKWLDSGVWDEIDARASKKGKKAVAYAMAQLGKDYEWGAEGPWTYDCSGLTSQAWAAGGAPIPRTSQEQWKQLDRIGIKDMRPGDLIIYHGDASHVGMYIGDGSMVHAPRPGRQVTVAGAGSMRILGVVRPDR</sequence>
<evidence type="ECO:0000259" key="7">
    <source>
        <dbReference type="PROSITE" id="PS51935"/>
    </source>
</evidence>
<dbReference type="Proteomes" id="UP000621266">
    <property type="component" value="Unassembled WGS sequence"/>
</dbReference>
<dbReference type="PANTHER" id="PTHR47359">
    <property type="entry name" value="PEPTIDOGLYCAN DL-ENDOPEPTIDASE CWLO"/>
    <property type="match status" value="1"/>
</dbReference>
<comment type="similarity">
    <text evidence="1">Belongs to the peptidase C40 family.</text>
</comment>
<dbReference type="GO" id="GO:0016787">
    <property type="term" value="F:hydrolase activity"/>
    <property type="evidence" value="ECO:0007669"/>
    <property type="project" value="UniProtKB-KW"/>
</dbReference>
<evidence type="ECO:0000256" key="6">
    <source>
        <dbReference type="SAM" id="MobiDB-lite"/>
    </source>
</evidence>
<reference evidence="8 9" key="1">
    <citation type="submission" date="2019-10" db="EMBL/GenBank/DDBJ databases">
        <title>Streptomyces tenebrisbrunneis sp.nov., an endogenous actinomycete isolated from of Lycium ruthenicum.</title>
        <authorList>
            <person name="Ma L."/>
        </authorList>
    </citation>
    <scope>NUCLEOTIDE SEQUENCE [LARGE SCALE GENOMIC DNA]</scope>
    <source>
        <strain evidence="8 9">TRM 66187</strain>
    </source>
</reference>
<keyword evidence="5" id="KW-0175">Coiled coil</keyword>
<evidence type="ECO:0000256" key="3">
    <source>
        <dbReference type="ARBA" id="ARBA00022801"/>
    </source>
</evidence>
<organism evidence="8 9">
    <name type="scientific">Streptomyces lycii</name>
    <dbReference type="NCBI Taxonomy" id="2654337"/>
    <lineage>
        <taxon>Bacteria</taxon>
        <taxon>Bacillati</taxon>
        <taxon>Actinomycetota</taxon>
        <taxon>Actinomycetes</taxon>
        <taxon>Kitasatosporales</taxon>
        <taxon>Streptomycetaceae</taxon>
        <taxon>Streptomyces</taxon>
    </lineage>
</organism>
<dbReference type="EMBL" id="WHPN01000397">
    <property type="protein sequence ID" value="KAF4405902.1"/>
    <property type="molecule type" value="Genomic_DNA"/>
</dbReference>
<feature type="coiled-coil region" evidence="5">
    <location>
        <begin position="216"/>
        <end position="259"/>
    </location>
</feature>
<evidence type="ECO:0000313" key="9">
    <source>
        <dbReference type="Proteomes" id="UP000621266"/>
    </source>
</evidence>
<keyword evidence="2" id="KW-0645">Protease</keyword>
<feature type="domain" description="NlpC/P60" evidence="7">
    <location>
        <begin position="274"/>
        <end position="390"/>
    </location>
</feature>
<feature type="region of interest" description="Disordered" evidence="6">
    <location>
        <begin position="1"/>
        <end position="29"/>
    </location>
</feature>
<comment type="caution">
    <text evidence="8">The sequence shown here is derived from an EMBL/GenBank/DDBJ whole genome shotgun (WGS) entry which is preliminary data.</text>
</comment>
<dbReference type="Pfam" id="PF00877">
    <property type="entry name" value="NLPC_P60"/>
    <property type="match status" value="1"/>
</dbReference>
<gene>
    <name evidence="8" type="ORF">GCU69_27715</name>
</gene>
<protein>
    <submittedName>
        <fullName evidence="8">Glycoside hydrolase</fullName>
    </submittedName>
</protein>
<keyword evidence="3 8" id="KW-0378">Hydrolase</keyword>
<feature type="coiled-coil region" evidence="5">
    <location>
        <begin position="104"/>
        <end position="145"/>
    </location>
</feature>
<evidence type="ECO:0000313" key="8">
    <source>
        <dbReference type="EMBL" id="KAF4405902.1"/>
    </source>
</evidence>
<dbReference type="InterPro" id="IPR051794">
    <property type="entry name" value="PG_Endopeptidase_C40"/>
</dbReference>
<dbReference type="SUPFAM" id="SSF54001">
    <property type="entry name" value="Cysteine proteinases"/>
    <property type="match status" value="1"/>
</dbReference>
<keyword evidence="4" id="KW-0788">Thiol protease</keyword>
<evidence type="ECO:0000256" key="1">
    <source>
        <dbReference type="ARBA" id="ARBA00007074"/>
    </source>
</evidence>
<keyword evidence="9" id="KW-1185">Reference proteome</keyword>